<dbReference type="PANTHER" id="PTHR31118">
    <property type="entry name" value="CYCLASE-LIKE PROTEIN 2"/>
    <property type="match status" value="1"/>
</dbReference>
<evidence type="ECO:0000313" key="2">
    <source>
        <dbReference type="EMBL" id="SIR82440.1"/>
    </source>
</evidence>
<dbReference type="GO" id="GO:0019441">
    <property type="term" value="P:L-tryptophan catabolic process to kynurenine"/>
    <property type="evidence" value="ECO:0007669"/>
    <property type="project" value="InterPro"/>
</dbReference>
<accession>A0A1N7E301</accession>
<dbReference type="Proteomes" id="UP000186914">
    <property type="component" value="Unassembled WGS sequence"/>
</dbReference>
<reference evidence="3" key="1">
    <citation type="submission" date="2017-01" db="EMBL/GenBank/DDBJ databases">
        <authorList>
            <person name="Varghese N."/>
            <person name="Submissions S."/>
        </authorList>
    </citation>
    <scope>NUCLEOTIDE SEQUENCE [LARGE SCALE GENOMIC DNA]</scope>
    <source>
        <strain evidence="3">CGMCC 1.7737</strain>
    </source>
</reference>
<dbReference type="PANTHER" id="PTHR31118:SF32">
    <property type="entry name" value="KYNURENINE FORMAMIDASE"/>
    <property type="match status" value="1"/>
</dbReference>
<feature type="region of interest" description="Disordered" evidence="1">
    <location>
        <begin position="146"/>
        <end position="172"/>
    </location>
</feature>
<dbReference type="InterPro" id="IPR037175">
    <property type="entry name" value="KFase_sf"/>
</dbReference>
<evidence type="ECO:0000313" key="3">
    <source>
        <dbReference type="Proteomes" id="UP000186914"/>
    </source>
</evidence>
<dbReference type="Pfam" id="PF04199">
    <property type="entry name" value="Cyclase"/>
    <property type="match status" value="1"/>
</dbReference>
<organism evidence="2 3">
    <name type="scientific">Haladaptatus litoreus</name>
    <dbReference type="NCBI Taxonomy" id="553468"/>
    <lineage>
        <taxon>Archaea</taxon>
        <taxon>Methanobacteriati</taxon>
        <taxon>Methanobacteriota</taxon>
        <taxon>Stenosarchaea group</taxon>
        <taxon>Halobacteria</taxon>
        <taxon>Halobacteriales</taxon>
        <taxon>Haladaptataceae</taxon>
        <taxon>Haladaptatus</taxon>
    </lineage>
</organism>
<dbReference type="Gene3D" id="3.50.30.50">
    <property type="entry name" value="Putative cyclase"/>
    <property type="match status" value="1"/>
</dbReference>
<evidence type="ECO:0000256" key="1">
    <source>
        <dbReference type="SAM" id="MobiDB-lite"/>
    </source>
</evidence>
<dbReference type="OrthoDB" id="9014at2157"/>
<proteinExistence type="predicted"/>
<gene>
    <name evidence="2" type="ORF">SAMN05421858_3974</name>
</gene>
<dbReference type="SUPFAM" id="SSF102198">
    <property type="entry name" value="Putative cyclase"/>
    <property type="match status" value="1"/>
</dbReference>
<dbReference type="InterPro" id="IPR007325">
    <property type="entry name" value="KFase/CYL"/>
</dbReference>
<dbReference type="EMBL" id="FTNO01000005">
    <property type="protein sequence ID" value="SIR82440.1"/>
    <property type="molecule type" value="Genomic_DNA"/>
</dbReference>
<name>A0A1N7E301_9EURY</name>
<protein>
    <submittedName>
        <fullName evidence="2">Kynurenine formamidase</fullName>
    </submittedName>
</protein>
<dbReference type="GO" id="GO:0004061">
    <property type="term" value="F:arylformamidase activity"/>
    <property type="evidence" value="ECO:0007669"/>
    <property type="project" value="InterPro"/>
</dbReference>
<sequence length="221" mass="24321">MYLDCSHPLDSGATVYPGDPPVNRTPHATHETDGYRVIDLELGSHSGTHIDAPCHTEPEGQTLDSFPVETFVFDALLVDCREKAAREAIRPADLPEPTDDDLLVFQTGWDTYWGTDDYFDHPYLAAETARWCAVHDYHVAIDALNVDPTPSENASGDESRREDAEDEPEGVPAHHELLGTDHLIVENLTNLDGLPRRFTLSAFPLSVAEADGAPVRAVAEH</sequence>
<keyword evidence="3" id="KW-1185">Reference proteome</keyword>
<dbReference type="RefSeq" id="WP_076431862.1">
    <property type="nucleotide sequence ID" value="NZ_FTNO01000005.1"/>
</dbReference>
<dbReference type="AlphaFoldDB" id="A0A1N7E301"/>